<proteinExistence type="predicted"/>
<gene>
    <name evidence="1" type="primary">ORF211436</name>
</gene>
<reference evidence="1" key="1">
    <citation type="submission" date="2014-12" db="EMBL/GenBank/DDBJ databases">
        <title>Insight into the proteome of Arion vulgaris.</title>
        <authorList>
            <person name="Aradska J."/>
            <person name="Bulat T."/>
            <person name="Smidak R."/>
            <person name="Sarate P."/>
            <person name="Gangsoo J."/>
            <person name="Sialana F."/>
            <person name="Bilban M."/>
            <person name="Lubec G."/>
        </authorList>
    </citation>
    <scope>NUCLEOTIDE SEQUENCE</scope>
    <source>
        <tissue evidence="1">Skin</tissue>
    </source>
</reference>
<protein>
    <submittedName>
        <fullName evidence="1">Uncharacterized protein</fullName>
    </submittedName>
</protein>
<sequence>MERRHQEQPYEHEYQLTKCLKTSTHKITTFHPQHFYKEVNGGREEEESNEDQITLIS</sequence>
<dbReference type="AlphaFoldDB" id="A0A0B7BV91"/>
<accession>A0A0B7BV91</accession>
<name>A0A0B7BV91_9EUPU</name>
<organism evidence="1">
    <name type="scientific">Arion vulgaris</name>
    <dbReference type="NCBI Taxonomy" id="1028688"/>
    <lineage>
        <taxon>Eukaryota</taxon>
        <taxon>Metazoa</taxon>
        <taxon>Spiralia</taxon>
        <taxon>Lophotrochozoa</taxon>
        <taxon>Mollusca</taxon>
        <taxon>Gastropoda</taxon>
        <taxon>Heterobranchia</taxon>
        <taxon>Euthyneura</taxon>
        <taxon>Panpulmonata</taxon>
        <taxon>Eupulmonata</taxon>
        <taxon>Stylommatophora</taxon>
        <taxon>Helicina</taxon>
        <taxon>Arionoidea</taxon>
        <taxon>Arionidae</taxon>
        <taxon>Arion</taxon>
    </lineage>
</organism>
<dbReference type="EMBL" id="HACG01049431">
    <property type="protein sequence ID" value="CEK96296.1"/>
    <property type="molecule type" value="Transcribed_RNA"/>
</dbReference>
<evidence type="ECO:0000313" key="1">
    <source>
        <dbReference type="EMBL" id="CEK96296.1"/>
    </source>
</evidence>